<dbReference type="AlphaFoldDB" id="A0AAV3PUT4"/>
<sequence length="216" mass="24161">MATPPPPPLTLSPEDKEKAEIAVSFFFLAFLALMVILLEDEQRRDATCRAIVDDIARYNTSLEQLNIYNINVSENTFQGSCNLSIKLANDHKFDISTRKGVVSISFQENVLLWVTSFDPIYLPVNQSKTIDLSLNQTTSTDSYFVPTFLYNRNLKNSTSFSVQAMMEVTQEKKSNTLVVTCGGVNMVFTDPTSLYGGPLKCTTAFDGSTRDRYDTC</sequence>
<evidence type="ECO:0000313" key="3">
    <source>
        <dbReference type="Proteomes" id="UP001454036"/>
    </source>
</evidence>
<keyword evidence="1" id="KW-1133">Transmembrane helix</keyword>
<protein>
    <recommendedName>
        <fullName evidence="4">Transmembrane protein</fullName>
    </recommendedName>
</protein>
<feature type="transmembrane region" description="Helical" evidence="1">
    <location>
        <begin position="20"/>
        <end position="38"/>
    </location>
</feature>
<dbReference type="EMBL" id="BAABME010002449">
    <property type="protein sequence ID" value="GAA0154682.1"/>
    <property type="molecule type" value="Genomic_DNA"/>
</dbReference>
<gene>
    <name evidence="2" type="ORF">LIER_12593</name>
</gene>
<comment type="caution">
    <text evidence="2">The sequence shown here is derived from an EMBL/GenBank/DDBJ whole genome shotgun (WGS) entry which is preliminary data.</text>
</comment>
<evidence type="ECO:0008006" key="4">
    <source>
        <dbReference type="Google" id="ProtNLM"/>
    </source>
</evidence>
<organism evidence="2 3">
    <name type="scientific">Lithospermum erythrorhizon</name>
    <name type="common">Purple gromwell</name>
    <name type="synonym">Lithospermum officinale var. erythrorhizon</name>
    <dbReference type="NCBI Taxonomy" id="34254"/>
    <lineage>
        <taxon>Eukaryota</taxon>
        <taxon>Viridiplantae</taxon>
        <taxon>Streptophyta</taxon>
        <taxon>Embryophyta</taxon>
        <taxon>Tracheophyta</taxon>
        <taxon>Spermatophyta</taxon>
        <taxon>Magnoliopsida</taxon>
        <taxon>eudicotyledons</taxon>
        <taxon>Gunneridae</taxon>
        <taxon>Pentapetalae</taxon>
        <taxon>asterids</taxon>
        <taxon>lamiids</taxon>
        <taxon>Boraginales</taxon>
        <taxon>Boraginaceae</taxon>
        <taxon>Boraginoideae</taxon>
        <taxon>Lithospermeae</taxon>
        <taxon>Lithospermum</taxon>
    </lineage>
</organism>
<evidence type="ECO:0000256" key="1">
    <source>
        <dbReference type="SAM" id="Phobius"/>
    </source>
</evidence>
<keyword evidence="1" id="KW-0812">Transmembrane</keyword>
<reference evidence="2 3" key="1">
    <citation type="submission" date="2024-01" db="EMBL/GenBank/DDBJ databases">
        <title>The complete chloroplast genome sequence of Lithospermum erythrorhizon: insights into the phylogenetic relationship among Boraginaceae species and the maternal lineages of purple gromwells.</title>
        <authorList>
            <person name="Okada T."/>
            <person name="Watanabe K."/>
        </authorList>
    </citation>
    <scope>NUCLEOTIDE SEQUENCE [LARGE SCALE GENOMIC DNA]</scope>
</reference>
<name>A0AAV3PUT4_LITER</name>
<evidence type="ECO:0000313" key="2">
    <source>
        <dbReference type="EMBL" id="GAA0154682.1"/>
    </source>
</evidence>
<proteinExistence type="predicted"/>
<dbReference type="Proteomes" id="UP001454036">
    <property type="component" value="Unassembled WGS sequence"/>
</dbReference>
<keyword evidence="1" id="KW-0472">Membrane</keyword>
<accession>A0AAV3PUT4</accession>
<keyword evidence="3" id="KW-1185">Reference proteome</keyword>